<gene>
    <name evidence="1" type="ORF">H4S07_001039</name>
</gene>
<evidence type="ECO:0000313" key="2">
    <source>
        <dbReference type="Proteomes" id="UP001140096"/>
    </source>
</evidence>
<protein>
    <submittedName>
        <fullName evidence="1">Uncharacterized protein</fullName>
    </submittedName>
</protein>
<evidence type="ECO:0000313" key="1">
    <source>
        <dbReference type="EMBL" id="KAJ2812941.1"/>
    </source>
</evidence>
<sequence length="272" mass="30765">MVCAICYEPYFKALPKSVPGRESASSAAASLYRLATLGCGHVFHKKCIDAWFATNTAQRCAQCNVVHVGPPTVLFLDKDDDDDTTKMGARGKAEEKNKGLGGDFPRTEDMDDLALAMASMGIYNRGGEYYVATKLTRQNIELESRINELAEELEETNRSLEIGQNLREEDDVNNLKLELEEERNLRRRSDNGVRMLFACIQHELLEVARLSSENKKLKELHSLVARLRRMLASSKQIISAYEDRFGPYLPSDFTNFSHTGMMTNQTKRSRKD</sequence>
<name>A0ACC1LNK4_9FUNG</name>
<dbReference type="Proteomes" id="UP001140096">
    <property type="component" value="Unassembled WGS sequence"/>
</dbReference>
<accession>A0ACC1LNK4</accession>
<organism evidence="1 2">
    <name type="scientific">Coemansia furcata</name>
    <dbReference type="NCBI Taxonomy" id="417177"/>
    <lineage>
        <taxon>Eukaryota</taxon>
        <taxon>Fungi</taxon>
        <taxon>Fungi incertae sedis</taxon>
        <taxon>Zoopagomycota</taxon>
        <taxon>Kickxellomycotina</taxon>
        <taxon>Kickxellomycetes</taxon>
        <taxon>Kickxellales</taxon>
        <taxon>Kickxellaceae</taxon>
        <taxon>Coemansia</taxon>
    </lineage>
</organism>
<reference evidence="1" key="1">
    <citation type="submission" date="2022-07" db="EMBL/GenBank/DDBJ databases">
        <title>Phylogenomic reconstructions and comparative analyses of Kickxellomycotina fungi.</title>
        <authorList>
            <person name="Reynolds N.K."/>
            <person name="Stajich J.E."/>
            <person name="Barry K."/>
            <person name="Grigoriev I.V."/>
            <person name="Crous P."/>
            <person name="Smith M.E."/>
        </authorList>
    </citation>
    <scope>NUCLEOTIDE SEQUENCE</scope>
    <source>
        <strain evidence="1">CBS 102833</strain>
    </source>
</reference>
<comment type="caution">
    <text evidence="1">The sequence shown here is derived from an EMBL/GenBank/DDBJ whole genome shotgun (WGS) entry which is preliminary data.</text>
</comment>
<proteinExistence type="predicted"/>
<dbReference type="EMBL" id="JANBUP010000130">
    <property type="protein sequence ID" value="KAJ2812941.1"/>
    <property type="molecule type" value="Genomic_DNA"/>
</dbReference>
<keyword evidence="2" id="KW-1185">Reference proteome</keyword>